<dbReference type="Proteomes" id="UP000199256">
    <property type="component" value="Unassembled WGS sequence"/>
</dbReference>
<dbReference type="PROSITE" id="PS00061">
    <property type="entry name" value="ADH_SHORT"/>
    <property type="match status" value="1"/>
</dbReference>
<evidence type="ECO:0000313" key="4">
    <source>
        <dbReference type="Proteomes" id="UP000199256"/>
    </source>
</evidence>
<comment type="similarity">
    <text evidence="1">Belongs to the short-chain dehydrogenases/reductases (SDR) family.</text>
</comment>
<dbReference type="SUPFAM" id="SSF51735">
    <property type="entry name" value="NAD(P)-binding Rossmann-fold domains"/>
    <property type="match status" value="1"/>
</dbReference>
<dbReference type="OrthoDB" id="9794387at2"/>
<keyword evidence="2" id="KW-0560">Oxidoreductase</keyword>
<dbReference type="RefSeq" id="WP_090255353.1">
    <property type="nucleotide sequence ID" value="NZ_FOAA01000020.1"/>
</dbReference>
<dbReference type="GO" id="GO:0016491">
    <property type="term" value="F:oxidoreductase activity"/>
    <property type="evidence" value="ECO:0007669"/>
    <property type="project" value="UniProtKB-KW"/>
</dbReference>
<dbReference type="Pfam" id="PF00106">
    <property type="entry name" value="adh_short"/>
    <property type="match status" value="1"/>
</dbReference>
<dbReference type="PANTHER" id="PTHR44196:SF1">
    <property type="entry name" value="DEHYDROGENASE_REDUCTASE SDR FAMILY MEMBER 7B"/>
    <property type="match status" value="1"/>
</dbReference>
<dbReference type="InterPro" id="IPR002347">
    <property type="entry name" value="SDR_fam"/>
</dbReference>
<dbReference type="PRINTS" id="PR00081">
    <property type="entry name" value="GDHRDH"/>
</dbReference>
<evidence type="ECO:0000256" key="1">
    <source>
        <dbReference type="ARBA" id="ARBA00006484"/>
    </source>
</evidence>
<dbReference type="EMBL" id="FOAA01000020">
    <property type="protein sequence ID" value="SEL53905.1"/>
    <property type="molecule type" value="Genomic_DNA"/>
</dbReference>
<dbReference type="AlphaFoldDB" id="A0A1H7R1W0"/>
<dbReference type="InterPro" id="IPR020904">
    <property type="entry name" value="Sc_DH/Rdtase_CS"/>
</dbReference>
<accession>A0A1H7R1W0</accession>
<dbReference type="STRING" id="1396821.SAMN05444515_12014"/>
<name>A0A1H7R1W0_9GAMM</name>
<gene>
    <name evidence="3" type="ORF">SAMN05444515_12014</name>
</gene>
<dbReference type="GO" id="GO:0016020">
    <property type="term" value="C:membrane"/>
    <property type="evidence" value="ECO:0007669"/>
    <property type="project" value="TreeGrafter"/>
</dbReference>
<dbReference type="PANTHER" id="PTHR44196">
    <property type="entry name" value="DEHYDROGENASE/REDUCTASE SDR FAMILY MEMBER 7B"/>
    <property type="match status" value="1"/>
</dbReference>
<proteinExistence type="inferred from homology"/>
<organism evidence="3 4">
    <name type="scientific">Ectothiorhodospira marina</name>
    <dbReference type="NCBI Taxonomy" id="1396821"/>
    <lineage>
        <taxon>Bacteria</taxon>
        <taxon>Pseudomonadati</taxon>
        <taxon>Pseudomonadota</taxon>
        <taxon>Gammaproteobacteria</taxon>
        <taxon>Chromatiales</taxon>
        <taxon>Ectothiorhodospiraceae</taxon>
        <taxon>Ectothiorhodospira</taxon>
    </lineage>
</organism>
<dbReference type="Gene3D" id="3.40.50.720">
    <property type="entry name" value="NAD(P)-binding Rossmann-like Domain"/>
    <property type="match status" value="1"/>
</dbReference>
<keyword evidence="4" id="KW-1185">Reference proteome</keyword>
<protein>
    <submittedName>
        <fullName evidence="3">NAD(P)-dependent dehydrogenase, short-chain alcohol dehydrogenase family</fullName>
    </submittedName>
</protein>
<dbReference type="InterPro" id="IPR036291">
    <property type="entry name" value="NAD(P)-bd_dom_sf"/>
</dbReference>
<sequence>MPGRKKGWTVITGAGSGMGRALTWDLVSRGGRVIAVGRRAEALEETRAKAPEAIEVVVADVATPAGRDAVALAAAAQGTIHAVVHNAAVLDPVGPLNEVSLDDWRYQQAVNVEGPLFLTQALLQYLSKNGRILQVSSGAAHRSLPGWGGYCVSKAALYMLYQCLREEWVSQGIHVGSVRPGVVDTPMQTQIRETDAQRFPGVERFRRLKAEGQLQPPERVADFMSWILLETGDKQFSQEEWDIENESQTRLWKDTRQV</sequence>
<evidence type="ECO:0000256" key="2">
    <source>
        <dbReference type="ARBA" id="ARBA00023002"/>
    </source>
</evidence>
<reference evidence="4" key="1">
    <citation type="submission" date="2016-10" db="EMBL/GenBank/DDBJ databases">
        <authorList>
            <person name="Varghese N."/>
            <person name="Submissions S."/>
        </authorList>
    </citation>
    <scope>NUCLEOTIDE SEQUENCE [LARGE SCALE GENOMIC DNA]</scope>
    <source>
        <strain evidence="4">DSM 241</strain>
    </source>
</reference>
<evidence type="ECO:0000313" key="3">
    <source>
        <dbReference type="EMBL" id="SEL53905.1"/>
    </source>
</evidence>